<proteinExistence type="predicted"/>
<dbReference type="AlphaFoldDB" id="A0A8J5KFJ4"/>
<accession>A0A8J5KFJ4</accession>
<reference evidence="1 2" key="1">
    <citation type="submission" date="2020-08" db="EMBL/GenBank/DDBJ databases">
        <title>Plant Genome Project.</title>
        <authorList>
            <person name="Zhang R.-G."/>
        </authorList>
    </citation>
    <scope>NUCLEOTIDE SEQUENCE [LARGE SCALE GENOMIC DNA]</scope>
    <source>
        <tissue evidence="1">Rhizome</tissue>
    </source>
</reference>
<sequence length="233" mass="26151">MSVSPVPASDTHGNLDEQIAQLMQYKPLAIQEVTSRPFPCLFSSDRSFDLFLLCLLDASRLRNPNGVRRGISGDPIVVVSPLLLLAQEYNASAPISSTDRLQERFEDEKDLNFASESTSLVPFLDGRDSLSHLPKLEEGGRRDLEWKALPSQLTLIQLIRLFLPFHGPYTPNLPDVECTSPSLATSVAREQLAPSTPMLTLMAPSLFRWIQDSRDHYTKERLDSVIDEKLLIF</sequence>
<dbReference type="EMBL" id="JACMSC010000017">
    <property type="protein sequence ID" value="KAG6479204.1"/>
    <property type="molecule type" value="Genomic_DNA"/>
</dbReference>
<keyword evidence="2" id="KW-1185">Reference proteome</keyword>
<evidence type="ECO:0000313" key="1">
    <source>
        <dbReference type="EMBL" id="KAG6479204.1"/>
    </source>
</evidence>
<comment type="caution">
    <text evidence="1">The sequence shown here is derived from an EMBL/GenBank/DDBJ whole genome shotgun (WGS) entry which is preliminary data.</text>
</comment>
<dbReference type="Proteomes" id="UP000734854">
    <property type="component" value="Unassembled WGS sequence"/>
</dbReference>
<organism evidence="1 2">
    <name type="scientific">Zingiber officinale</name>
    <name type="common">Ginger</name>
    <name type="synonym">Amomum zingiber</name>
    <dbReference type="NCBI Taxonomy" id="94328"/>
    <lineage>
        <taxon>Eukaryota</taxon>
        <taxon>Viridiplantae</taxon>
        <taxon>Streptophyta</taxon>
        <taxon>Embryophyta</taxon>
        <taxon>Tracheophyta</taxon>
        <taxon>Spermatophyta</taxon>
        <taxon>Magnoliopsida</taxon>
        <taxon>Liliopsida</taxon>
        <taxon>Zingiberales</taxon>
        <taxon>Zingiberaceae</taxon>
        <taxon>Zingiber</taxon>
    </lineage>
</organism>
<gene>
    <name evidence="1" type="ORF">ZIOFF_062665</name>
</gene>
<evidence type="ECO:0000313" key="2">
    <source>
        <dbReference type="Proteomes" id="UP000734854"/>
    </source>
</evidence>
<name>A0A8J5KFJ4_ZINOF</name>
<protein>
    <submittedName>
        <fullName evidence="1">Uncharacterized protein</fullName>
    </submittedName>
</protein>